<dbReference type="PRINTS" id="PR00344">
    <property type="entry name" value="BCTRLSENSOR"/>
</dbReference>
<dbReference type="GO" id="GO:0000160">
    <property type="term" value="P:phosphorelay signal transduction system"/>
    <property type="evidence" value="ECO:0007669"/>
    <property type="project" value="InterPro"/>
</dbReference>
<evidence type="ECO:0000259" key="4">
    <source>
        <dbReference type="PROSITE" id="PS50110"/>
    </source>
</evidence>
<dbReference type="InterPro" id="IPR005467">
    <property type="entry name" value="His_kinase_dom"/>
</dbReference>
<evidence type="ECO:0000313" key="5">
    <source>
        <dbReference type="EMBL" id="KAF9737471.1"/>
    </source>
</evidence>
<comment type="caution">
    <text evidence="5">The sequence shown here is derived from an EMBL/GenBank/DDBJ whole genome shotgun (WGS) entry which is preliminary data.</text>
</comment>
<dbReference type="InterPro" id="IPR001789">
    <property type="entry name" value="Sig_transdc_resp-reg_receiver"/>
</dbReference>
<dbReference type="InterPro" id="IPR004358">
    <property type="entry name" value="Sig_transdc_His_kin-like_C"/>
</dbReference>
<dbReference type="Proteomes" id="UP000756921">
    <property type="component" value="Unassembled WGS sequence"/>
</dbReference>
<dbReference type="Gene3D" id="3.30.565.10">
    <property type="entry name" value="Histidine kinase-like ATPase, C-terminal domain"/>
    <property type="match status" value="1"/>
</dbReference>
<dbReference type="InterPro" id="IPR000014">
    <property type="entry name" value="PAS"/>
</dbReference>
<dbReference type="Pfam" id="PF00989">
    <property type="entry name" value="PAS"/>
    <property type="match status" value="1"/>
</dbReference>
<dbReference type="PANTHER" id="PTHR43719">
    <property type="entry name" value="TWO-COMPONENT HISTIDINE KINASE"/>
    <property type="match status" value="1"/>
</dbReference>
<reference evidence="5" key="1">
    <citation type="journal article" date="2020" name="Mol. Plant Microbe Interact.">
        <title>Genome Sequence of the Biocontrol Agent Coniothyrium minitans strain Conio (IMI 134523).</title>
        <authorList>
            <person name="Patel D."/>
            <person name="Shittu T.A."/>
            <person name="Baroncelli R."/>
            <person name="Muthumeenakshi S."/>
            <person name="Osborne T.H."/>
            <person name="Janganan T.K."/>
            <person name="Sreenivasaprasad S."/>
        </authorList>
    </citation>
    <scope>NUCLEOTIDE SEQUENCE</scope>
    <source>
        <strain evidence="5">Conio</strain>
    </source>
</reference>
<dbReference type="InterPro" id="IPR003594">
    <property type="entry name" value="HATPase_dom"/>
</dbReference>
<gene>
    <name evidence="5" type="ORF">PMIN01_05250</name>
</gene>
<dbReference type="GO" id="GO:0006355">
    <property type="term" value="P:regulation of DNA-templated transcription"/>
    <property type="evidence" value="ECO:0007669"/>
    <property type="project" value="InterPro"/>
</dbReference>
<dbReference type="PANTHER" id="PTHR43719:SF31">
    <property type="entry name" value="HISTIDINE KINASE"/>
    <property type="match status" value="1"/>
</dbReference>
<dbReference type="SUPFAM" id="SSF52172">
    <property type="entry name" value="CheY-like"/>
    <property type="match status" value="1"/>
</dbReference>
<dbReference type="EMBL" id="WJXW01000004">
    <property type="protein sequence ID" value="KAF9737471.1"/>
    <property type="molecule type" value="Genomic_DNA"/>
</dbReference>
<dbReference type="SUPFAM" id="SSF55874">
    <property type="entry name" value="ATPase domain of HSP90 chaperone/DNA topoisomerase II/histidine kinase"/>
    <property type="match status" value="1"/>
</dbReference>
<dbReference type="InterPro" id="IPR036890">
    <property type="entry name" value="HATPase_C_sf"/>
</dbReference>
<evidence type="ECO:0000256" key="2">
    <source>
        <dbReference type="PROSITE-ProRule" id="PRU00169"/>
    </source>
</evidence>
<evidence type="ECO:0000259" key="3">
    <source>
        <dbReference type="PROSITE" id="PS50109"/>
    </source>
</evidence>
<dbReference type="Gene3D" id="3.40.50.2300">
    <property type="match status" value="2"/>
</dbReference>
<dbReference type="SMART" id="SM00387">
    <property type="entry name" value="HATPase_c"/>
    <property type="match status" value="1"/>
</dbReference>
<dbReference type="SUPFAM" id="SSF55785">
    <property type="entry name" value="PYP-like sensor domain (PAS domain)"/>
    <property type="match status" value="1"/>
</dbReference>
<dbReference type="SMART" id="SM00091">
    <property type="entry name" value="PAS"/>
    <property type="match status" value="1"/>
</dbReference>
<evidence type="ECO:0000256" key="1">
    <source>
        <dbReference type="ARBA" id="ARBA00022553"/>
    </source>
</evidence>
<dbReference type="InterPro" id="IPR011006">
    <property type="entry name" value="CheY-like_superfamily"/>
</dbReference>
<dbReference type="OrthoDB" id="60033at2759"/>
<protein>
    <submittedName>
        <fullName evidence="5">Hsp90-like protein</fullName>
    </submittedName>
</protein>
<name>A0A9P6KT21_9PLEO</name>
<dbReference type="InterPro" id="IPR013767">
    <property type="entry name" value="PAS_fold"/>
</dbReference>
<keyword evidence="1" id="KW-0597">Phosphoprotein</keyword>
<dbReference type="CDD" id="cd17546">
    <property type="entry name" value="REC_hyHK_CKI1_RcsC-like"/>
    <property type="match status" value="1"/>
</dbReference>
<dbReference type="AlphaFoldDB" id="A0A9P6KT21"/>
<accession>A0A9P6KT21</accession>
<feature type="domain" description="Histidine kinase" evidence="3">
    <location>
        <begin position="525"/>
        <end position="785"/>
    </location>
</feature>
<sequence>MHVPRRVFTTMARRRDVPDAIAPLAAPARSAPFEIWSPDEAEKSMQRHVNARQPLVGIALPPMDSSAEPPPAVGDSFAGASVDENRDWTHKLAQTDHIRLFRETDWNRNGLGPLKDWDPTLQLFANFVPADSRAACLWWGPHAVAIYNEAFAPMCHEVHPTLMGSTYAQGFPELWPFIRLMFEESARTGIGLNVNSDTPLLVERNGWREEAFFSGSFVPIGPPHHPLGFYNSVFEVTDHKLADHRTSMLNKLAAVPDQKPGVVIAHVLATLATNPQDVPLAILYKFDSDKTLGGRTTLRLQGQLGLPEGHELLVDVVDIDGDEGLAPELRRAGSEAIFIDYDQRFGNASWRGWEAPSKKIAVLPISSSTRLFGYLVMGTNPYRPFDDPSRQFVHDLNRMISSIVSAATIFELAETRREQLECDLVVSDLKLRHLVEHASVGMCHVTVDGEMLWANDQYFRLAGRNAKQHLTDYSFYDAFLEAELPQVKEVWQQLLAGVEHVHREFRMKRTYTSPTGEEIPASIQVLAFPYRDPESGQVKSAAEAREAKKHSGALAEIVQHAKIVLQCATHQRRILDDVLTLSKLNSMLLSIKPLAVEPSSMIRSIMSIFDAELDSNLIRCTIDADPSLSDLAINQVYLDSSRVAQIFINLVTNAIKFLKLAKEPSILITFGACTSHPRNFFPSKIFWADGEPSSNVTNTPEWGSGEQLYLTFMVKDSGIGMTDDDIAKIFKRFSQANIKTHVTYGGSGLGLYISKELAEKQGGEIGVTSVPGNGSIFGFYVKCRRCEVHLSTKPTNSIEHSKAVPEQLHILLLEDNLINQKVISMQLRRGGCVVEVANHGIEMPILDDLAATRLIRQKELKGKGLLGPAMTGGPRAGTRLPVIAVTANFRDEQIEAAMDAGWDDVVRKPFKEETGSTAVEYHSRRDERKTAMESTCPCSKSWICRATASMEEEEVSLSESTAMVERGWSARTAQVRRRSYIGSVSCGLFAAKAEEYEGDDRRESYHAADSSTCYNSTLWPSNRTSAGLSLNSNS</sequence>
<evidence type="ECO:0000313" key="6">
    <source>
        <dbReference type="Proteomes" id="UP000756921"/>
    </source>
</evidence>
<feature type="domain" description="Response regulatory" evidence="4">
    <location>
        <begin position="809"/>
        <end position="923"/>
    </location>
</feature>
<proteinExistence type="predicted"/>
<dbReference type="InterPro" id="IPR035965">
    <property type="entry name" value="PAS-like_dom_sf"/>
</dbReference>
<dbReference type="CDD" id="cd00130">
    <property type="entry name" value="PAS"/>
    <property type="match status" value="1"/>
</dbReference>
<comment type="caution">
    <text evidence="2">Lacks conserved residue(s) required for the propagation of feature annotation.</text>
</comment>
<keyword evidence="6" id="KW-1185">Reference proteome</keyword>
<dbReference type="Gene3D" id="3.30.450.20">
    <property type="entry name" value="PAS domain"/>
    <property type="match status" value="1"/>
</dbReference>
<dbReference type="PROSITE" id="PS50109">
    <property type="entry name" value="HIS_KIN"/>
    <property type="match status" value="1"/>
</dbReference>
<dbReference type="PROSITE" id="PS50110">
    <property type="entry name" value="RESPONSE_REGULATORY"/>
    <property type="match status" value="1"/>
</dbReference>
<dbReference type="Pfam" id="PF02518">
    <property type="entry name" value="HATPase_c"/>
    <property type="match status" value="1"/>
</dbReference>
<dbReference type="InterPro" id="IPR050956">
    <property type="entry name" value="2C_system_His_kinase"/>
</dbReference>
<organism evidence="5 6">
    <name type="scientific">Paraphaeosphaeria minitans</name>
    <dbReference type="NCBI Taxonomy" id="565426"/>
    <lineage>
        <taxon>Eukaryota</taxon>
        <taxon>Fungi</taxon>
        <taxon>Dikarya</taxon>
        <taxon>Ascomycota</taxon>
        <taxon>Pezizomycotina</taxon>
        <taxon>Dothideomycetes</taxon>
        <taxon>Pleosporomycetidae</taxon>
        <taxon>Pleosporales</taxon>
        <taxon>Massarineae</taxon>
        <taxon>Didymosphaeriaceae</taxon>
        <taxon>Paraphaeosphaeria</taxon>
    </lineage>
</organism>
<dbReference type="GO" id="GO:0016772">
    <property type="term" value="F:transferase activity, transferring phosphorus-containing groups"/>
    <property type="evidence" value="ECO:0007669"/>
    <property type="project" value="InterPro"/>
</dbReference>
<dbReference type="SMART" id="SM00448">
    <property type="entry name" value="REC"/>
    <property type="match status" value="1"/>
</dbReference>